<dbReference type="SUPFAM" id="SSF47781">
    <property type="entry name" value="RuvA domain 2-like"/>
    <property type="match status" value="1"/>
</dbReference>
<dbReference type="Gene3D" id="1.10.150.320">
    <property type="entry name" value="Photosystem II 12 kDa extrinsic protein"/>
    <property type="match status" value="1"/>
</dbReference>
<keyword evidence="2" id="KW-1185">Reference proteome</keyword>
<dbReference type="AlphaFoldDB" id="A0A9D4G5H4"/>
<dbReference type="Proteomes" id="UP000828390">
    <property type="component" value="Unassembled WGS sequence"/>
</dbReference>
<dbReference type="InterPro" id="IPR010994">
    <property type="entry name" value="RuvA_2-like"/>
</dbReference>
<dbReference type="EMBL" id="JAIWYP010000006">
    <property type="protein sequence ID" value="KAH3807917.1"/>
    <property type="molecule type" value="Genomic_DNA"/>
</dbReference>
<proteinExistence type="predicted"/>
<gene>
    <name evidence="1" type="ORF">DPMN_136265</name>
</gene>
<comment type="caution">
    <text evidence="1">The sequence shown here is derived from an EMBL/GenBank/DDBJ whole genome shotgun (WGS) entry which is preliminary data.</text>
</comment>
<accession>A0A9D4G5H4</accession>
<reference evidence="1" key="1">
    <citation type="journal article" date="2019" name="bioRxiv">
        <title>The Genome of the Zebra Mussel, Dreissena polymorpha: A Resource for Invasive Species Research.</title>
        <authorList>
            <person name="McCartney M.A."/>
            <person name="Auch B."/>
            <person name="Kono T."/>
            <person name="Mallez S."/>
            <person name="Zhang Y."/>
            <person name="Obille A."/>
            <person name="Becker A."/>
            <person name="Abrahante J.E."/>
            <person name="Garbe J."/>
            <person name="Badalamenti J.P."/>
            <person name="Herman A."/>
            <person name="Mangelson H."/>
            <person name="Liachko I."/>
            <person name="Sullivan S."/>
            <person name="Sone E.D."/>
            <person name="Koren S."/>
            <person name="Silverstein K.A.T."/>
            <person name="Beckman K.B."/>
            <person name="Gohl D.M."/>
        </authorList>
    </citation>
    <scope>NUCLEOTIDE SEQUENCE</scope>
    <source>
        <strain evidence="1">Duluth1</strain>
        <tissue evidence="1">Whole animal</tissue>
    </source>
</reference>
<dbReference type="Pfam" id="PF12836">
    <property type="entry name" value="HHH_3"/>
    <property type="match status" value="1"/>
</dbReference>
<sequence length="237" mass="26163">MATYNPAVDIDTASSDKLQTLPGVGKKVAEAIVHIRDSEGRMTRELLTQIPHFREFEGFWSMVRFSKSETEKSEGKTEVKMKEQVNDDIETIQRLTTVIDQARLSGPPSTPVDSFKSRKSGARLRYKNESIEHPYPEYPPMPTHSGMYLGKHGKVEDGGYSFSGFTPMHSGINPSKESSTRGSPCPCIRECTLVVGSQVILILMLGWEGQGVYVPTHAANAAWVWGYATGGARQGTH</sequence>
<protein>
    <submittedName>
        <fullName evidence="1">Uncharacterized protein</fullName>
    </submittedName>
</protein>
<evidence type="ECO:0000313" key="1">
    <source>
        <dbReference type="EMBL" id="KAH3807917.1"/>
    </source>
</evidence>
<name>A0A9D4G5H4_DREPO</name>
<organism evidence="1 2">
    <name type="scientific">Dreissena polymorpha</name>
    <name type="common">Zebra mussel</name>
    <name type="synonym">Mytilus polymorpha</name>
    <dbReference type="NCBI Taxonomy" id="45954"/>
    <lineage>
        <taxon>Eukaryota</taxon>
        <taxon>Metazoa</taxon>
        <taxon>Spiralia</taxon>
        <taxon>Lophotrochozoa</taxon>
        <taxon>Mollusca</taxon>
        <taxon>Bivalvia</taxon>
        <taxon>Autobranchia</taxon>
        <taxon>Heteroconchia</taxon>
        <taxon>Euheterodonta</taxon>
        <taxon>Imparidentia</taxon>
        <taxon>Neoheterodontei</taxon>
        <taxon>Myida</taxon>
        <taxon>Dreissenoidea</taxon>
        <taxon>Dreissenidae</taxon>
        <taxon>Dreissena</taxon>
    </lineage>
</organism>
<reference evidence="1" key="2">
    <citation type="submission" date="2020-11" db="EMBL/GenBank/DDBJ databases">
        <authorList>
            <person name="McCartney M.A."/>
            <person name="Auch B."/>
            <person name="Kono T."/>
            <person name="Mallez S."/>
            <person name="Becker A."/>
            <person name="Gohl D.M."/>
            <person name="Silverstein K.A.T."/>
            <person name="Koren S."/>
            <person name="Bechman K.B."/>
            <person name="Herman A."/>
            <person name="Abrahante J.E."/>
            <person name="Garbe J."/>
        </authorList>
    </citation>
    <scope>NUCLEOTIDE SEQUENCE</scope>
    <source>
        <strain evidence="1">Duluth1</strain>
        <tissue evidence="1">Whole animal</tissue>
    </source>
</reference>
<evidence type="ECO:0000313" key="2">
    <source>
        <dbReference type="Proteomes" id="UP000828390"/>
    </source>
</evidence>